<sequence>MADRHPDYKNEDAILRCCDDPHQRYLGQTDDCGANLVVRYLEDAVVKFGALDEREVENQRLARRILDPKIVRVPEVYHYFKRGRTGYLVMEYIKGTPCKTLAQPEEIERIAVAVEHVNSHHANGNELGPINGGETQSVLWQSEEIEIEDMDDLEKYFNDRLVRDVAHEAPKIIWCDDGTVALVDWAQAGWYPRFFELAALELIHHPQYSYETDTWDSAYLFFEALAARLKMRTDEAEQARKVLIAQDAAFAYGILSKDEWMPYPALLPSSSRVEQLDDTEGSDTREVDDTNSGVLFASKL</sequence>
<accession>A0AAN7W9E1</accession>
<evidence type="ECO:0000313" key="2">
    <source>
        <dbReference type="Proteomes" id="UP001310594"/>
    </source>
</evidence>
<reference evidence="1" key="1">
    <citation type="submission" date="2023-08" db="EMBL/GenBank/DDBJ databases">
        <title>Black Yeasts Isolated from many extreme environments.</title>
        <authorList>
            <person name="Coleine C."/>
            <person name="Stajich J.E."/>
            <person name="Selbmann L."/>
        </authorList>
    </citation>
    <scope>NUCLEOTIDE SEQUENCE</scope>
    <source>
        <strain evidence="1">CCFEE 5810</strain>
    </source>
</reference>
<organism evidence="1 2">
    <name type="scientific">Elasticomyces elasticus</name>
    <dbReference type="NCBI Taxonomy" id="574655"/>
    <lineage>
        <taxon>Eukaryota</taxon>
        <taxon>Fungi</taxon>
        <taxon>Dikarya</taxon>
        <taxon>Ascomycota</taxon>
        <taxon>Pezizomycotina</taxon>
        <taxon>Dothideomycetes</taxon>
        <taxon>Dothideomycetidae</taxon>
        <taxon>Mycosphaerellales</taxon>
        <taxon>Teratosphaeriaceae</taxon>
        <taxon>Elasticomyces</taxon>
    </lineage>
</organism>
<dbReference type="EMBL" id="JAVRQU010000010">
    <property type="protein sequence ID" value="KAK5698280.1"/>
    <property type="molecule type" value="Genomic_DNA"/>
</dbReference>
<evidence type="ECO:0000313" key="1">
    <source>
        <dbReference type="EMBL" id="KAK5698280.1"/>
    </source>
</evidence>
<proteinExistence type="predicted"/>
<dbReference type="SUPFAM" id="SSF56112">
    <property type="entry name" value="Protein kinase-like (PK-like)"/>
    <property type="match status" value="1"/>
</dbReference>
<comment type="caution">
    <text evidence="1">The sequence shown here is derived from an EMBL/GenBank/DDBJ whole genome shotgun (WGS) entry which is preliminary data.</text>
</comment>
<name>A0AAN7W9E1_9PEZI</name>
<protein>
    <recommendedName>
        <fullName evidence="3">Aminoglycoside phosphotransferase domain-containing protein</fullName>
    </recommendedName>
</protein>
<gene>
    <name evidence="1" type="ORF">LTR97_007241</name>
</gene>
<dbReference type="AlphaFoldDB" id="A0AAN7W9E1"/>
<evidence type="ECO:0008006" key="3">
    <source>
        <dbReference type="Google" id="ProtNLM"/>
    </source>
</evidence>
<dbReference type="InterPro" id="IPR011009">
    <property type="entry name" value="Kinase-like_dom_sf"/>
</dbReference>
<dbReference type="Proteomes" id="UP001310594">
    <property type="component" value="Unassembled WGS sequence"/>
</dbReference>